<organism evidence="2 3">
    <name type="scientific">Haematococcus lacustris</name>
    <name type="common">Green alga</name>
    <name type="synonym">Haematococcus pluvialis</name>
    <dbReference type="NCBI Taxonomy" id="44745"/>
    <lineage>
        <taxon>Eukaryota</taxon>
        <taxon>Viridiplantae</taxon>
        <taxon>Chlorophyta</taxon>
        <taxon>core chlorophytes</taxon>
        <taxon>Chlorophyceae</taxon>
        <taxon>CS clade</taxon>
        <taxon>Chlamydomonadales</taxon>
        <taxon>Haematococcaceae</taxon>
        <taxon>Haematococcus</taxon>
    </lineage>
</organism>
<dbReference type="AlphaFoldDB" id="A0A699ZQB4"/>
<evidence type="ECO:0000313" key="2">
    <source>
        <dbReference type="EMBL" id="GFH23360.1"/>
    </source>
</evidence>
<feature type="compositionally biased region" description="Basic residues" evidence="1">
    <location>
        <begin position="236"/>
        <end position="251"/>
    </location>
</feature>
<keyword evidence="3" id="KW-1185">Reference proteome</keyword>
<accession>A0A699ZQB4</accession>
<feature type="compositionally biased region" description="Polar residues" evidence="1">
    <location>
        <begin position="180"/>
        <end position="194"/>
    </location>
</feature>
<feature type="region of interest" description="Disordered" evidence="1">
    <location>
        <begin position="180"/>
        <end position="251"/>
    </location>
</feature>
<proteinExistence type="predicted"/>
<dbReference type="EMBL" id="BLLF01002254">
    <property type="protein sequence ID" value="GFH23360.1"/>
    <property type="molecule type" value="Genomic_DNA"/>
</dbReference>
<gene>
    <name evidence="2" type="ORF">HaLaN_20962</name>
</gene>
<name>A0A699ZQB4_HAELA</name>
<feature type="non-terminal residue" evidence="2">
    <location>
        <position position="1"/>
    </location>
</feature>
<protein>
    <submittedName>
        <fullName evidence="2">Guanylate cyclase domain-containing protein</fullName>
    </submittedName>
</protein>
<sequence length="251" mass="26598">LSGRLLRLVSTLDALPSLVTLCTVEGQILYQNSSSLYYTGSLAARAAAAKSKHRPGSVKSSNSFLADLLQLQPELVEEVLETVVVGSDVWSQVVRVPELLAVEVPTCLTNARRASMCLARNTSMLSAAADASMAKAMGMLMVSPAMVEATASITAAQRGQARPAQQNSMKSFVMQSQSMAESMTVAPSQPSFTAKAQPFRPRRQQAEPSLGQAAGAARSVGKGDPGPDLEAAQHRAAPRKQVSRKASSRWV</sequence>
<evidence type="ECO:0000313" key="3">
    <source>
        <dbReference type="Proteomes" id="UP000485058"/>
    </source>
</evidence>
<comment type="caution">
    <text evidence="2">The sequence shown here is derived from an EMBL/GenBank/DDBJ whole genome shotgun (WGS) entry which is preliminary data.</text>
</comment>
<evidence type="ECO:0000256" key="1">
    <source>
        <dbReference type="SAM" id="MobiDB-lite"/>
    </source>
</evidence>
<dbReference type="Proteomes" id="UP000485058">
    <property type="component" value="Unassembled WGS sequence"/>
</dbReference>
<reference evidence="2 3" key="1">
    <citation type="submission" date="2020-02" db="EMBL/GenBank/DDBJ databases">
        <title>Draft genome sequence of Haematococcus lacustris strain NIES-144.</title>
        <authorList>
            <person name="Morimoto D."/>
            <person name="Nakagawa S."/>
            <person name="Yoshida T."/>
            <person name="Sawayama S."/>
        </authorList>
    </citation>
    <scope>NUCLEOTIDE SEQUENCE [LARGE SCALE GENOMIC DNA]</scope>
    <source>
        <strain evidence="2 3">NIES-144</strain>
    </source>
</reference>